<feature type="signal peptide" evidence="3">
    <location>
        <begin position="1"/>
        <end position="19"/>
    </location>
</feature>
<dbReference type="InterPro" id="IPR050468">
    <property type="entry name" value="Cuticle_Struct_Prot"/>
</dbReference>
<name>A0A1J1IC34_9DIPT</name>
<dbReference type="PROSITE" id="PS00233">
    <property type="entry name" value="CHIT_BIND_RR_1"/>
    <property type="match status" value="1"/>
</dbReference>
<gene>
    <name evidence="4" type="primary">similar to GG22686</name>
    <name evidence="4" type="ORF">CLUMA_CG010012</name>
</gene>
<dbReference type="PROSITE" id="PS51155">
    <property type="entry name" value="CHIT_BIND_RR_2"/>
    <property type="match status" value="1"/>
</dbReference>
<proteinExistence type="predicted"/>
<dbReference type="EMBL" id="CVRI01000044">
    <property type="protein sequence ID" value="CRK96542.1"/>
    <property type="molecule type" value="Genomic_DNA"/>
</dbReference>
<dbReference type="PANTHER" id="PTHR10380:SF173">
    <property type="entry name" value="CUTICULAR PROTEIN 47EF, ISOFORM C-RELATED"/>
    <property type="match status" value="1"/>
</dbReference>
<evidence type="ECO:0000313" key="4">
    <source>
        <dbReference type="EMBL" id="CRK96542.1"/>
    </source>
</evidence>
<keyword evidence="5" id="KW-1185">Reference proteome</keyword>
<keyword evidence="1 2" id="KW-0193">Cuticle</keyword>
<dbReference type="InterPro" id="IPR031311">
    <property type="entry name" value="CHIT_BIND_RR_consensus"/>
</dbReference>
<evidence type="ECO:0000313" key="5">
    <source>
        <dbReference type="Proteomes" id="UP000183832"/>
    </source>
</evidence>
<reference evidence="4 5" key="1">
    <citation type="submission" date="2015-04" db="EMBL/GenBank/DDBJ databases">
        <authorList>
            <person name="Syromyatnikov M.Y."/>
            <person name="Popov V.N."/>
        </authorList>
    </citation>
    <scope>NUCLEOTIDE SEQUENCE [LARGE SCALE GENOMIC DNA]</scope>
</reference>
<feature type="chain" id="PRO_5013062990" evidence="3">
    <location>
        <begin position="20"/>
        <end position="262"/>
    </location>
</feature>
<accession>A0A1J1IC34</accession>
<dbReference type="STRING" id="568069.A0A1J1IC34"/>
<organism evidence="4 5">
    <name type="scientific">Clunio marinus</name>
    <dbReference type="NCBI Taxonomy" id="568069"/>
    <lineage>
        <taxon>Eukaryota</taxon>
        <taxon>Metazoa</taxon>
        <taxon>Ecdysozoa</taxon>
        <taxon>Arthropoda</taxon>
        <taxon>Hexapoda</taxon>
        <taxon>Insecta</taxon>
        <taxon>Pterygota</taxon>
        <taxon>Neoptera</taxon>
        <taxon>Endopterygota</taxon>
        <taxon>Diptera</taxon>
        <taxon>Nematocera</taxon>
        <taxon>Chironomoidea</taxon>
        <taxon>Chironomidae</taxon>
        <taxon>Clunio</taxon>
    </lineage>
</organism>
<dbReference type="Pfam" id="PF00379">
    <property type="entry name" value="Chitin_bind_4"/>
    <property type="match status" value="1"/>
</dbReference>
<dbReference type="OrthoDB" id="7788973at2759"/>
<dbReference type="PRINTS" id="PR00947">
    <property type="entry name" value="CUTICLE"/>
</dbReference>
<dbReference type="InterPro" id="IPR000618">
    <property type="entry name" value="Insect_cuticle"/>
</dbReference>
<protein>
    <submittedName>
        <fullName evidence="4">CLUMA_CG010012, isoform A</fullName>
    </submittedName>
</protein>
<dbReference type="AlphaFoldDB" id="A0A1J1IC34"/>
<evidence type="ECO:0000256" key="2">
    <source>
        <dbReference type="PROSITE-ProRule" id="PRU00497"/>
    </source>
</evidence>
<dbReference type="Proteomes" id="UP000183832">
    <property type="component" value="Unassembled WGS sequence"/>
</dbReference>
<dbReference type="GO" id="GO:0008010">
    <property type="term" value="F:structural constituent of chitin-based larval cuticle"/>
    <property type="evidence" value="ECO:0007669"/>
    <property type="project" value="TreeGrafter"/>
</dbReference>
<keyword evidence="3" id="KW-0732">Signal</keyword>
<sequence length="262" mass="29572">MKLYFWSSFIALLIHSSCSVEIDSNYVSSDRQPRHNAFRGNSKFELPTYLNQNAYAQPVYSSDRRGPDGSFSYEYGTSNGIHVKQDSNGYGPNKVVRGYYSYVGSDGITYTVNYIADRYGYRAYGTHLPKQPHEVVETPKIPVYTRPVSNQAFVTSQPPPAVYPLRPHNHQHQTQSAYYSTPLPSQNIYVTESAPPNYINITPKPFYVTPTKQPTFNLQPPNAYSLISQQYPNQPIVWTTAKPSAVYNSGFSSSTPSPYSPY</sequence>
<evidence type="ECO:0000256" key="3">
    <source>
        <dbReference type="SAM" id="SignalP"/>
    </source>
</evidence>
<evidence type="ECO:0000256" key="1">
    <source>
        <dbReference type="ARBA" id="ARBA00022460"/>
    </source>
</evidence>
<dbReference type="PANTHER" id="PTHR10380">
    <property type="entry name" value="CUTICLE PROTEIN"/>
    <property type="match status" value="1"/>
</dbReference>
<dbReference type="GO" id="GO:0062129">
    <property type="term" value="C:chitin-based extracellular matrix"/>
    <property type="evidence" value="ECO:0007669"/>
    <property type="project" value="TreeGrafter"/>
</dbReference>